<evidence type="ECO:0000259" key="1">
    <source>
        <dbReference type="Pfam" id="PF00174"/>
    </source>
</evidence>
<evidence type="ECO:0000313" key="2">
    <source>
        <dbReference type="EMBL" id="GBC97846.1"/>
    </source>
</evidence>
<dbReference type="GO" id="GO:0016491">
    <property type="term" value="F:oxidoreductase activity"/>
    <property type="evidence" value="ECO:0007669"/>
    <property type="project" value="UniProtKB-KW"/>
</dbReference>
<name>A0A2H5X9I3_9BACT</name>
<dbReference type="PANTHER" id="PTHR43032:SF4">
    <property type="entry name" value="OXIDOREDUCTASE MOLYBDOPTERIN-BINDING DOMAIN-CONTAINING PROTEIN"/>
    <property type="match status" value="1"/>
</dbReference>
<dbReference type="CDD" id="cd02109">
    <property type="entry name" value="arch_bact_SO_family_Moco"/>
    <property type="match status" value="1"/>
</dbReference>
<organism evidence="2 3">
    <name type="scientific">Candidatus Fervidibacter japonicus</name>
    <dbReference type="NCBI Taxonomy" id="2035412"/>
    <lineage>
        <taxon>Bacteria</taxon>
        <taxon>Candidatus Fervidibacterota</taxon>
        <taxon>Candidatus Fervidibacter</taxon>
    </lineage>
</organism>
<dbReference type="Gene3D" id="3.90.420.10">
    <property type="entry name" value="Oxidoreductase, molybdopterin-binding domain"/>
    <property type="match status" value="1"/>
</dbReference>
<feature type="domain" description="Oxidoreductase molybdopterin-binding" evidence="1">
    <location>
        <begin position="25"/>
        <end position="169"/>
    </location>
</feature>
<gene>
    <name evidence="2" type="primary">msrP</name>
    <name evidence="2" type="ORF">HRbin17_00341</name>
</gene>
<keyword evidence="2" id="KW-0560">Oxidoreductase</keyword>
<dbReference type="Pfam" id="PF00174">
    <property type="entry name" value="Oxidored_molyb"/>
    <property type="match status" value="1"/>
</dbReference>
<dbReference type="AlphaFoldDB" id="A0A2H5X9I3"/>
<accession>A0A2H5X9I3</accession>
<dbReference type="SUPFAM" id="SSF56524">
    <property type="entry name" value="Oxidoreductase molybdopterin-binding domain"/>
    <property type="match status" value="1"/>
</dbReference>
<dbReference type="InterPro" id="IPR036374">
    <property type="entry name" value="OxRdtase_Mopterin-bd_sf"/>
</dbReference>
<dbReference type="InterPro" id="IPR008335">
    <property type="entry name" value="Mopterin_OxRdtase_euk"/>
</dbReference>
<proteinExistence type="predicted"/>
<dbReference type="InterPro" id="IPR000572">
    <property type="entry name" value="OxRdtase_Mopterin-bd_dom"/>
</dbReference>
<comment type="caution">
    <text evidence="2">The sequence shown here is derived from an EMBL/GenBank/DDBJ whole genome shotgun (WGS) entry which is preliminary data.</text>
</comment>
<protein>
    <submittedName>
        <fullName evidence="2">Protein-methionine-sulfoxide reductase catalytic subunit MsrP</fullName>
        <ecNumber evidence="2">1.8.5.-</ecNumber>
    </submittedName>
</protein>
<dbReference type="Proteomes" id="UP000236173">
    <property type="component" value="Unassembled WGS sequence"/>
</dbReference>
<dbReference type="PRINTS" id="PR00407">
    <property type="entry name" value="EUMOPTERIN"/>
</dbReference>
<reference evidence="3" key="1">
    <citation type="submission" date="2017-09" db="EMBL/GenBank/DDBJ databases">
        <title>Metaegenomics of thermophilic ammonia-oxidizing enrichment culture.</title>
        <authorList>
            <person name="Kato S."/>
            <person name="Suzuki K."/>
        </authorList>
    </citation>
    <scope>NUCLEOTIDE SEQUENCE [LARGE SCALE GENOMIC DNA]</scope>
</reference>
<sequence length="194" mass="22636">MGEREERLPPRQRVVRTFPVMLSNGVPVVDIAQWRLRLFGLVEREVALTFEQVRALPVVRRVCDFHCVTGWSRLGDEWEGVWVREVLALARPKPEARFVMAHSCDGYMTNLDLQVVLDDGMLVWAVNGEPLSPEHGYPLRLLVPSRYGWKSAKWLCGLELMAEDRPGYWEQRGYHMRGDVWAEERYSVPFARRR</sequence>
<dbReference type="PANTHER" id="PTHR43032">
    <property type="entry name" value="PROTEIN-METHIONINE-SULFOXIDE REDUCTASE"/>
    <property type="match status" value="1"/>
</dbReference>
<dbReference type="EC" id="1.8.5.-" evidence="2"/>
<evidence type="ECO:0000313" key="3">
    <source>
        <dbReference type="Proteomes" id="UP000236173"/>
    </source>
</evidence>
<dbReference type="EMBL" id="BEHT01000003">
    <property type="protein sequence ID" value="GBC97846.1"/>
    <property type="molecule type" value="Genomic_DNA"/>
</dbReference>